<dbReference type="InterPro" id="IPR017945">
    <property type="entry name" value="DHBP_synth_RibB-like_a/b_dom"/>
</dbReference>
<feature type="non-terminal residue" evidence="2">
    <location>
        <position position="33"/>
    </location>
</feature>
<evidence type="ECO:0000259" key="1">
    <source>
        <dbReference type="Pfam" id="PF01300"/>
    </source>
</evidence>
<dbReference type="InterPro" id="IPR006070">
    <property type="entry name" value="Sua5-like_dom"/>
</dbReference>
<organism evidence="2 3">
    <name type="scientific">Sulfurihydrogenibium yellowstonense SS-5</name>
    <dbReference type="NCBI Taxonomy" id="432331"/>
    <lineage>
        <taxon>Bacteria</taxon>
        <taxon>Pseudomonadati</taxon>
        <taxon>Aquificota</taxon>
        <taxon>Aquificia</taxon>
        <taxon>Aquificales</taxon>
        <taxon>Hydrogenothermaceae</taxon>
        <taxon>Sulfurihydrogenibium</taxon>
    </lineage>
</organism>
<evidence type="ECO:0000313" key="3">
    <source>
        <dbReference type="Proteomes" id="UP000005540"/>
    </source>
</evidence>
<proteinExistence type="predicted"/>
<evidence type="ECO:0000313" key="2">
    <source>
        <dbReference type="EMBL" id="EEP61124.1"/>
    </source>
</evidence>
<reference evidence="2 3" key="1">
    <citation type="submission" date="2009-04" db="EMBL/GenBank/DDBJ databases">
        <authorList>
            <person name="Reysenbach A.-L."/>
            <person name="Heidelberg J.F."/>
            <person name="Nelson W.C."/>
        </authorList>
    </citation>
    <scope>NUCLEOTIDE SEQUENCE [LARGE SCALE GENOMIC DNA]</scope>
    <source>
        <strain evidence="2 3">SS-5</strain>
    </source>
</reference>
<gene>
    <name evidence="2" type="ORF">SULYE_0347</name>
</gene>
<dbReference type="SUPFAM" id="SSF55821">
    <property type="entry name" value="YrdC/RibB"/>
    <property type="match status" value="1"/>
</dbReference>
<sequence length="33" mass="3839">MITKTDTIYGILANALDREAVEKIYVIKEREKI</sequence>
<protein>
    <submittedName>
        <fullName evidence="2">Sua5/YciO/YrdC/YwlC family protein</fullName>
    </submittedName>
</protein>
<dbReference type="EMBL" id="ABZS01000022">
    <property type="protein sequence ID" value="EEP61124.1"/>
    <property type="molecule type" value="Genomic_DNA"/>
</dbReference>
<dbReference type="GO" id="GO:0003725">
    <property type="term" value="F:double-stranded RNA binding"/>
    <property type="evidence" value="ECO:0007669"/>
    <property type="project" value="InterPro"/>
</dbReference>
<keyword evidence="3" id="KW-1185">Reference proteome</keyword>
<dbReference type="Pfam" id="PF01300">
    <property type="entry name" value="Sua5_yciO_yrdC"/>
    <property type="match status" value="1"/>
</dbReference>
<name>C4FIG3_9AQUI</name>
<dbReference type="AlphaFoldDB" id="C4FIG3"/>
<comment type="caution">
    <text evidence="2">The sequence shown here is derived from an EMBL/GenBank/DDBJ whole genome shotgun (WGS) entry which is preliminary data.</text>
</comment>
<dbReference type="Gene3D" id="3.90.870.10">
    <property type="entry name" value="DHBP synthase"/>
    <property type="match status" value="1"/>
</dbReference>
<dbReference type="Proteomes" id="UP000005540">
    <property type="component" value="Unassembled WGS sequence"/>
</dbReference>
<feature type="domain" description="YrdC-like" evidence="1">
    <location>
        <begin position="2"/>
        <end position="31"/>
    </location>
</feature>
<accession>C4FIG3</accession>